<feature type="transmembrane region" description="Helical" evidence="7">
    <location>
        <begin position="215"/>
        <end position="235"/>
    </location>
</feature>
<feature type="transmembrane region" description="Helical" evidence="7">
    <location>
        <begin position="159"/>
        <end position="179"/>
    </location>
</feature>
<keyword evidence="5" id="KW-0297">G-protein coupled receptor</keyword>
<dbReference type="EMBL" id="JAKKPZ010000005">
    <property type="protein sequence ID" value="KAI1720592.1"/>
    <property type="molecule type" value="Genomic_DNA"/>
</dbReference>
<dbReference type="GO" id="GO:0004930">
    <property type="term" value="F:G protein-coupled receptor activity"/>
    <property type="evidence" value="ECO:0007669"/>
    <property type="project" value="UniProtKB-KW"/>
</dbReference>
<comment type="caution">
    <text evidence="9">The sequence shown here is derived from an EMBL/GenBank/DDBJ whole genome shotgun (WGS) entry which is preliminary data.</text>
</comment>
<evidence type="ECO:0000256" key="7">
    <source>
        <dbReference type="SAM" id="Phobius"/>
    </source>
</evidence>
<dbReference type="PROSITE" id="PS50262">
    <property type="entry name" value="G_PROTEIN_RECEP_F1_2"/>
    <property type="match status" value="1"/>
</dbReference>
<sequence>MGINTFCFEGISSGGTGANTSEAPAAVSSDPQLMRLKVTFRSIMIIISIIGVGGNILNLLTLRSPSLRTVPFKYIRALAVYDLISLSLILLHFLLAILRVDITPVIYYEVWVEDVLINSFLVAGLYVAVLLTIERYLLIRKPHKKSRLLNIENTVDFKIAMALCFSLVLHLPMALQNTAKRNPSTGRLMKGNNQRLLCREPYWTIFNYYKMVREFLRFFCVVLLMSLNIIIAKNLQLAKKNRRLLIKRTSMPDCSSELAAYGGTAPNNATPVKEKSKRDLNHLMKSFTEKRLTALMAAICLIFVIGNVPQMVVMVLQNEALEDMYSFQMFRNVANTLEVLNHCLNFFIFCAASSEYMRAFLLNNCRFIRRWLMRFPWCASFIHARRLNSQCEFPSAISDICTNTNGPNTGKRSTVVTLTSPQLGSGSIMKKMSCSSAIAYRDRDNLSPQQKRSTYLVSRSGNSNHSGRPTSTNSSSSDEDMLVMSTRIGTNQINSTDDFL</sequence>
<dbReference type="InterPro" id="IPR000276">
    <property type="entry name" value="GPCR_Rhodpsn"/>
</dbReference>
<feature type="transmembrane region" description="Helical" evidence="7">
    <location>
        <begin position="292"/>
        <end position="316"/>
    </location>
</feature>
<dbReference type="Proteomes" id="UP001201812">
    <property type="component" value="Unassembled WGS sequence"/>
</dbReference>
<dbReference type="PRINTS" id="PR00237">
    <property type="entry name" value="GPCRRHODOPSN"/>
</dbReference>
<dbReference type="Gene3D" id="1.20.1070.10">
    <property type="entry name" value="Rhodopsin 7-helix transmembrane proteins"/>
    <property type="match status" value="1"/>
</dbReference>
<organism evidence="9 10">
    <name type="scientific">Ditylenchus destructor</name>
    <dbReference type="NCBI Taxonomy" id="166010"/>
    <lineage>
        <taxon>Eukaryota</taxon>
        <taxon>Metazoa</taxon>
        <taxon>Ecdysozoa</taxon>
        <taxon>Nematoda</taxon>
        <taxon>Chromadorea</taxon>
        <taxon>Rhabditida</taxon>
        <taxon>Tylenchina</taxon>
        <taxon>Tylenchomorpha</taxon>
        <taxon>Sphaerularioidea</taxon>
        <taxon>Anguinidae</taxon>
        <taxon>Anguininae</taxon>
        <taxon>Ditylenchus</taxon>
    </lineage>
</organism>
<dbReference type="InterPro" id="IPR053093">
    <property type="entry name" value="GPCR-like"/>
</dbReference>
<feature type="region of interest" description="Disordered" evidence="6">
    <location>
        <begin position="445"/>
        <end position="479"/>
    </location>
</feature>
<comment type="subcellular location">
    <subcellularLocation>
        <location evidence="1">Membrane</location>
    </subcellularLocation>
</comment>
<dbReference type="AlphaFoldDB" id="A0AAD4NAN5"/>
<evidence type="ECO:0000259" key="8">
    <source>
        <dbReference type="PROSITE" id="PS50262"/>
    </source>
</evidence>
<keyword evidence="2 5" id="KW-0812">Transmembrane</keyword>
<dbReference type="InterPro" id="IPR017452">
    <property type="entry name" value="GPCR_Rhodpsn_7TM"/>
</dbReference>
<dbReference type="GO" id="GO:0016020">
    <property type="term" value="C:membrane"/>
    <property type="evidence" value="ECO:0007669"/>
    <property type="project" value="UniProtKB-SubCell"/>
</dbReference>
<proteinExistence type="inferred from homology"/>
<dbReference type="PANTHER" id="PTHR47760">
    <property type="entry name" value="G-PROTEIN COUPLED RECEPTOR B0563.6-LIKE PROTEIN-RELATED"/>
    <property type="match status" value="1"/>
</dbReference>
<feature type="domain" description="G-protein coupled receptors family 1 profile" evidence="8">
    <location>
        <begin position="54"/>
        <end position="349"/>
    </location>
</feature>
<feature type="transmembrane region" description="Helical" evidence="7">
    <location>
        <begin position="74"/>
        <end position="95"/>
    </location>
</feature>
<protein>
    <submittedName>
        <fullName evidence="9">7 transmembrane receptor (Rhodopsin family) domain-containing protein</fullName>
    </submittedName>
</protein>
<evidence type="ECO:0000256" key="4">
    <source>
        <dbReference type="ARBA" id="ARBA00023136"/>
    </source>
</evidence>
<dbReference type="PANTHER" id="PTHR47760:SF4">
    <property type="entry name" value="G-PROTEIN COUPLED RECEPTORS FAMILY 1 PROFILE DOMAIN-CONTAINING PROTEIN"/>
    <property type="match status" value="1"/>
</dbReference>
<feature type="compositionally biased region" description="Polar residues" evidence="6">
    <location>
        <begin position="446"/>
        <end position="469"/>
    </location>
</feature>
<dbReference type="CDD" id="cd14978">
    <property type="entry name" value="7tmA_FMRFamide_R-like"/>
    <property type="match status" value="1"/>
</dbReference>
<keyword evidence="4 7" id="KW-0472">Membrane</keyword>
<keyword evidence="5" id="KW-0807">Transducer</keyword>
<evidence type="ECO:0000256" key="6">
    <source>
        <dbReference type="SAM" id="MobiDB-lite"/>
    </source>
</evidence>
<accession>A0AAD4NAN5</accession>
<keyword evidence="3 7" id="KW-1133">Transmembrane helix</keyword>
<gene>
    <name evidence="9" type="ORF">DdX_04832</name>
</gene>
<comment type="similarity">
    <text evidence="5">Belongs to the G-protein coupled receptor 1 family.</text>
</comment>
<evidence type="ECO:0000313" key="10">
    <source>
        <dbReference type="Proteomes" id="UP001201812"/>
    </source>
</evidence>
<evidence type="ECO:0000256" key="1">
    <source>
        <dbReference type="ARBA" id="ARBA00004370"/>
    </source>
</evidence>
<evidence type="ECO:0000313" key="9">
    <source>
        <dbReference type="EMBL" id="KAI1720592.1"/>
    </source>
</evidence>
<reference evidence="9" key="1">
    <citation type="submission" date="2022-01" db="EMBL/GenBank/DDBJ databases">
        <title>Genome Sequence Resource for Two Populations of Ditylenchus destructor, the Migratory Endoparasitic Phytonematode.</title>
        <authorList>
            <person name="Zhang H."/>
            <person name="Lin R."/>
            <person name="Xie B."/>
        </authorList>
    </citation>
    <scope>NUCLEOTIDE SEQUENCE</scope>
    <source>
        <strain evidence="9">BazhouSP</strain>
    </source>
</reference>
<name>A0AAD4NAN5_9BILA</name>
<keyword evidence="10" id="KW-1185">Reference proteome</keyword>
<evidence type="ECO:0000256" key="3">
    <source>
        <dbReference type="ARBA" id="ARBA00022989"/>
    </source>
</evidence>
<feature type="transmembrane region" description="Helical" evidence="7">
    <location>
        <begin position="115"/>
        <end position="138"/>
    </location>
</feature>
<feature type="transmembrane region" description="Helical" evidence="7">
    <location>
        <begin position="43"/>
        <end position="62"/>
    </location>
</feature>
<evidence type="ECO:0000256" key="2">
    <source>
        <dbReference type="ARBA" id="ARBA00022692"/>
    </source>
</evidence>
<dbReference type="PROSITE" id="PS00237">
    <property type="entry name" value="G_PROTEIN_RECEP_F1_1"/>
    <property type="match status" value="1"/>
</dbReference>
<dbReference type="SUPFAM" id="SSF81321">
    <property type="entry name" value="Family A G protein-coupled receptor-like"/>
    <property type="match status" value="1"/>
</dbReference>
<evidence type="ECO:0000256" key="5">
    <source>
        <dbReference type="RuleBase" id="RU000688"/>
    </source>
</evidence>
<keyword evidence="5 9" id="KW-0675">Receptor</keyword>
<dbReference type="Pfam" id="PF00001">
    <property type="entry name" value="7tm_1"/>
    <property type="match status" value="1"/>
</dbReference>